<reference evidence="1" key="1">
    <citation type="submission" date="2009-12" db="EMBL/GenBank/DDBJ databases">
        <authorList>
            <person name="Weinstock G."/>
            <person name="Sodergren E."/>
            <person name="Clifton S."/>
            <person name="Fulton L."/>
            <person name="Fulton B."/>
            <person name="Courtney L."/>
            <person name="Fronick C."/>
            <person name="Harrison M."/>
            <person name="Strong C."/>
            <person name="Farmer C."/>
            <person name="Delahaunty K."/>
            <person name="Markovic C."/>
            <person name="Hall O."/>
            <person name="Minx P."/>
            <person name="Tomlinson C."/>
            <person name="Mitreva M."/>
            <person name="Nelson J."/>
            <person name="Hou S."/>
            <person name="Wollam A."/>
            <person name="Pepin K.H."/>
            <person name="Johnson M."/>
            <person name="Bhonagiri V."/>
            <person name="Nash W.E."/>
            <person name="Warren W."/>
            <person name="Chinwalla A."/>
            <person name="Mardis E.R."/>
            <person name="Wilson R.K."/>
        </authorList>
    </citation>
    <scope>NUCLEOTIDE SEQUENCE [LARGE SCALE GENOMIC DNA]</scope>
    <source>
        <strain evidence="1">DSM 15176</strain>
    </source>
</reference>
<gene>
    <name evidence="1" type="ORF">SUBVAR_07102</name>
</gene>
<comment type="caution">
    <text evidence="1">The sequence shown here is derived from an EMBL/GenBank/DDBJ whole genome shotgun (WGS) entry which is preliminary data.</text>
</comment>
<protein>
    <submittedName>
        <fullName evidence="1">Uncharacterized protein</fullName>
    </submittedName>
</protein>
<evidence type="ECO:0000313" key="2">
    <source>
        <dbReference type="Proteomes" id="UP000003438"/>
    </source>
</evidence>
<proteinExistence type="predicted"/>
<sequence length="101" mass="11513">MGSQEERKSTMILDAIYEFSLAEMAPPRTDEYEEALSRFRQAVDTLKQGLTSEQKEQLEAVLSSKNVLVSLEAAEQFKLAFSAGIQLERETREASQKFDYE</sequence>
<name>D1PRU3_9FIRM</name>
<organism evidence="1 2">
    <name type="scientific">Subdoligranulum variabile DSM 15176</name>
    <dbReference type="NCBI Taxonomy" id="411471"/>
    <lineage>
        <taxon>Bacteria</taxon>
        <taxon>Bacillati</taxon>
        <taxon>Bacillota</taxon>
        <taxon>Clostridia</taxon>
        <taxon>Eubacteriales</taxon>
        <taxon>Oscillospiraceae</taxon>
        <taxon>Subdoligranulum</taxon>
    </lineage>
</organism>
<dbReference type="Proteomes" id="UP000003438">
    <property type="component" value="Unassembled WGS sequence"/>
</dbReference>
<dbReference type="Pfam" id="PF20648">
    <property type="entry name" value="DUF6809"/>
    <property type="match status" value="1"/>
</dbReference>
<dbReference type="InterPro" id="IPR049215">
    <property type="entry name" value="DUF6809"/>
</dbReference>
<dbReference type="STRING" id="411471.SUBVAR_07102"/>
<accession>D1PRU3</accession>
<evidence type="ECO:0000313" key="1">
    <source>
        <dbReference type="EMBL" id="EFB74634.1"/>
    </source>
</evidence>
<dbReference type="AlphaFoldDB" id="D1PRU3"/>
<keyword evidence="2" id="KW-1185">Reference proteome</keyword>
<dbReference type="HOGENOM" id="CLU_2290221_0_0_9"/>
<dbReference type="EMBL" id="ACBY02000064">
    <property type="protein sequence ID" value="EFB74634.1"/>
    <property type="molecule type" value="Genomic_DNA"/>
</dbReference>